<dbReference type="Gene3D" id="3.40.50.300">
    <property type="entry name" value="P-loop containing nucleotide triphosphate hydrolases"/>
    <property type="match status" value="1"/>
</dbReference>
<feature type="domain" description="Rad50/SbcC-type AAA" evidence="1">
    <location>
        <begin position="6"/>
        <end position="56"/>
    </location>
</feature>
<dbReference type="SUPFAM" id="SSF52540">
    <property type="entry name" value="P-loop containing nucleoside triphosphate hydrolases"/>
    <property type="match status" value="1"/>
</dbReference>
<evidence type="ECO:0000259" key="1">
    <source>
        <dbReference type="Pfam" id="PF13476"/>
    </source>
</evidence>
<proteinExistence type="predicted"/>
<dbReference type="AlphaFoldDB" id="A0A414R7N0"/>
<name>A0A414R7N0_9BACT</name>
<evidence type="ECO:0000313" key="3">
    <source>
        <dbReference type="Proteomes" id="UP000283485"/>
    </source>
</evidence>
<dbReference type="Pfam" id="PF13476">
    <property type="entry name" value="AAA_23"/>
    <property type="match status" value="1"/>
</dbReference>
<comment type="caution">
    <text evidence="2">The sequence shown here is derived from an EMBL/GenBank/DDBJ whole genome shotgun (WGS) entry which is preliminary data.</text>
</comment>
<sequence length="76" mass="8664">MPAINKIHITGFKAFPNDFELELEGKHLLMYGENGSGKSSIYYALHCIFQAPFKSDAGKKYFDIESEQHLKNIEVI</sequence>
<organism evidence="2 3">
    <name type="scientific">Phocaeicola plebeius</name>
    <dbReference type="NCBI Taxonomy" id="310297"/>
    <lineage>
        <taxon>Bacteria</taxon>
        <taxon>Pseudomonadati</taxon>
        <taxon>Bacteroidota</taxon>
        <taxon>Bacteroidia</taxon>
        <taxon>Bacteroidales</taxon>
        <taxon>Bacteroidaceae</taxon>
        <taxon>Phocaeicola</taxon>
    </lineage>
</organism>
<dbReference type="InterPro" id="IPR038729">
    <property type="entry name" value="Rad50/SbcC_AAA"/>
</dbReference>
<evidence type="ECO:0000313" key="2">
    <source>
        <dbReference type="EMBL" id="RHF89059.1"/>
    </source>
</evidence>
<dbReference type="RefSeq" id="WP_118211847.1">
    <property type="nucleotide sequence ID" value="NZ_QRHQ01000022.1"/>
</dbReference>
<dbReference type="EMBL" id="QRHQ01000022">
    <property type="protein sequence ID" value="RHF89059.1"/>
    <property type="molecule type" value="Genomic_DNA"/>
</dbReference>
<dbReference type="GO" id="GO:0016887">
    <property type="term" value="F:ATP hydrolysis activity"/>
    <property type="evidence" value="ECO:0007669"/>
    <property type="project" value="InterPro"/>
</dbReference>
<dbReference type="GO" id="GO:0006302">
    <property type="term" value="P:double-strand break repair"/>
    <property type="evidence" value="ECO:0007669"/>
    <property type="project" value="InterPro"/>
</dbReference>
<gene>
    <name evidence="2" type="ORF">DW653_11170</name>
</gene>
<reference evidence="2 3" key="1">
    <citation type="submission" date="2018-08" db="EMBL/GenBank/DDBJ databases">
        <title>A genome reference for cultivated species of the human gut microbiota.</title>
        <authorList>
            <person name="Zou Y."/>
            <person name="Xue W."/>
            <person name="Luo G."/>
        </authorList>
    </citation>
    <scope>NUCLEOTIDE SEQUENCE [LARGE SCALE GENOMIC DNA]</scope>
    <source>
        <strain evidence="2 3">AM23-23</strain>
    </source>
</reference>
<dbReference type="Proteomes" id="UP000283485">
    <property type="component" value="Unassembled WGS sequence"/>
</dbReference>
<protein>
    <recommendedName>
        <fullName evidence="1">Rad50/SbcC-type AAA domain-containing protein</fullName>
    </recommendedName>
</protein>
<accession>A0A414R7N0</accession>
<dbReference type="InterPro" id="IPR027417">
    <property type="entry name" value="P-loop_NTPase"/>
</dbReference>